<dbReference type="Gene3D" id="3.40.50.2000">
    <property type="entry name" value="Glycogen Phosphorylase B"/>
    <property type="match status" value="2"/>
</dbReference>
<dbReference type="PANTHER" id="PTHR12526:SF637">
    <property type="entry name" value="GLYCOSYLTRANSFERASE EPSF-RELATED"/>
    <property type="match status" value="1"/>
</dbReference>
<accession>A0ABV1JDI2</accession>
<gene>
    <name evidence="4" type="ORF">AAA083_07115</name>
</gene>
<dbReference type="EC" id="2.4.-.-" evidence="4"/>
<evidence type="ECO:0000256" key="1">
    <source>
        <dbReference type="ARBA" id="ARBA00022676"/>
    </source>
</evidence>
<dbReference type="GO" id="GO:0016757">
    <property type="term" value="F:glycosyltransferase activity"/>
    <property type="evidence" value="ECO:0007669"/>
    <property type="project" value="UniProtKB-KW"/>
</dbReference>
<reference evidence="4 5" key="1">
    <citation type="submission" date="2024-04" db="EMBL/GenBank/DDBJ databases">
        <title>Human intestinal bacterial collection.</title>
        <authorList>
            <person name="Pauvert C."/>
            <person name="Hitch T.C.A."/>
            <person name="Clavel T."/>
        </authorList>
    </citation>
    <scope>NUCLEOTIDE SEQUENCE [LARGE SCALE GENOMIC DNA]</scope>
    <source>
        <strain evidence="4 5">CLA-KB-H42</strain>
    </source>
</reference>
<keyword evidence="2 4" id="KW-0808">Transferase</keyword>
<dbReference type="Pfam" id="PF13692">
    <property type="entry name" value="Glyco_trans_1_4"/>
    <property type="match status" value="1"/>
</dbReference>
<proteinExistence type="predicted"/>
<dbReference type="Pfam" id="PF13579">
    <property type="entry name" value="Glyco_trans_4_4"/>
    <property type="match status" value="1"/>
</dbReference>
<feature type="domain" description="Glycosyltransferase subfamily 4-like N-terminal" evidence="3">
    <location>
        <begin position="14"/>
        <end position="170"/>
    </location>
</feature>
<dbReference type="EMBL" id="JBBNOP010000005">
    <property type="protein sequence ID" value="MEQ3362742.1"/>
    <property type="molecule type" value="Genomic_DNA"/>
</dbReference>
<organism evidence="4 5">
    <name type="scientific">Raoultibacter massiliensis</name>
    <dbReference type="NCBI Taxonomy" id="1852371"/>
    <lineage>
        <taxon>Bacteria</taxon>
        <taxon>Bacillati</taxon>
        <taxon>Actinomycetota</taxon>
        <taxon>Coriobacteriia</taxon>
        <taxon>Eggerthellales</taxon>
        <taxon>Eggerthellaceae</taxon>
        <taxon>Raoultibacter</taxon>
    </lineage>
</organism>
<dbReference type="Proteomes" id="UP001487305">
    <property type="component" value="Unassembled WGS sequence"/>
</dbReference>
<evidence type="ECO:0000313" key="5">
    <source>
        <dbReference type="Proteomes" id="UP001487305"/>
    </source>
</evidence>
<dbReference type="PANTHER" id="PTHR12526">
    <property type="entry name" value="GLYCOSYLTRANSFERASE"/>
    <property type="match status" value="1"/>
</dbReference>
<name>A0ABV1JDI2_9ACTN</name>
<keyword evidence="1 4" id="KW-0328">Glycosyltransferase</keyword>
<dbReference type="SUPFAM" id="SSF53756">
    <property type="entry name" value="UDP-Glycosyltransferase/glycogen phosphorylase"/>
    <property type="match status" value="1"/>
</dbReference>
<comment type="caution">
    <text evidence="4">The sequence shown here is derived from an EMBL/GenBank/DDBJ whole genome shotgun (WGS) entry which is preliminary data.</text>
</comment>
<dbReference type="RefSeq" id="WP_349227362.1">
    <property type="nucleotide sequence ID" value="NZ_JBBNOP010000005.1"/>
</dbReference>
<protein>
    <submittedName>
        <fullName evidence="4">Glycosyltransferase</fullName>
        <ecNumber evidence="4">2.4.-.-</ecNumber>
    </submittedName>
</protein>
<dbReference type="InterPro" id="IPR028098">
    <property type="entry name" value="Glyco_trans_4-like_N"/>
</dbReference>
<keyword evidence="5" id="KW-1185">Reference proteome</keyword>
<evidence type="ECO:0000256" key="2">
    <source>
        <dbReference type="ARBA" id="ARBA00022679"/>
    </source>
</evidence>
<evidence type="ECO:0000313" key="4">
    <source>
        <dbReference type="EMBL" id="MEQ3362742.1"/>
    </source>
</evidence>
<sequence>MMRVLHVIGAMDRGGAETMIMNLYRAIDRDVVQFDFVVHEERPCDYDEEIQDLGGRLYRVPRFTGSNMLSYRRAFREFFGEHGEHRVVHGHIGSSAAMYLSEAKRAKRYTIAHSHAQNYPLSLEQLAFRVLSYPTRFIADYYMACSSEAGRDRFGSRIVQAENFKVLKNGIALEQYRCDQAAHLACKKAYGYDVSVPLVGHVGRLDSVKNHRFLLEVFSLVKKEIPNARLVCVGRGPLADDLEHAACELGIGESVDFLGVREDIPNLLKAFDAFVFPSFKEGLSIAVIEAQSSGLPVLASMGVPEGAILVEDATRLPLSQGAAAWASKCLSILDSACDRRDNVDEVRLQGFDIDDSARWLERFYLSRQP</sequence>
<evidence type="ECO:0000259" key="3">
    <source>
        <dbReference type="Pfam" id="PF13579"/>
    </source>
</evidence>